<organism evidence="2 3">
    <name type="scientific">Curvibacter microcysteis</name>
    <dbReference type="NCBI Taxonomy" id="3026419"/>
    <lineage>
        <taxon>Bacteria</taxon>
        <taxon>Pseudomonadati</taxon>
        <taxon>Pseudomonadota</taxon>
        <taxon>Betaproteobacteria</taxon>
        <taxon>Burkholderiales</taxon>
        <taxon>Comamonadaceae</taxon>
        <taxon>Curvibacter</taxon>
    </lineage>
</organism>
<keyword evidence="1" id="KW-0812">Transmembrane</keyword>
<comment type="caution">
    <text evidence="2">The sequence shown here is derived from an EMBL/GenBank/DDBJ whole genome shotgun (WGS) entry which is preliminary data.</text>
</comment>
<protein>
    <submittedName>
        <fullName evidence="2">Uncharacterized protein</fullName>
    </submittedName>
</protein>
<feature type="transmembrane region" description="Helical" evidence="1">
    <location>
        <begin position="145"/>
        <end position="163"/>
    </location>
</feature>
<dbReference type="EMBL" id="JAQSIO010000002">
    <property type="protein sequence ID" value="MDD0814434.1"/>
    <property type="molecule type" value="Genomic_DNA"/>
</dbReference>
<keyword evidence="1" id="KW-0472">Membrane</keyword>
<dbReference type="RefSeq" id="WP_273926045.1">
    <property type="nucleotide sequence ID" value="NZ_JAQSIO010000002.1"/>
</dbReference>
<sequence length="275" mass="30354">MKNTLVTTADRELAFQAARRRLAQAQHTHRQTRPHRSINHVTPSWGLGAQMPALPLLLFSALYLGQDLLYAFWRADLLAWAGWLQLPLRAATALEPSEALGLVWQPGPQDGGLSSAQGSALGAALVLLALVGSHFLRGPRLPLQYLVRIVCAVQLMALLYFWWAPQPYPHSLLNHVSDMLNAGYALLLAMPILLGLGYYALHLSVWRKLLHSLLMLAFVVLMVPQQALVHLLLLHHGSPVFMPVLYICFGALFDMMVFVALYAWAASTAPSTATL</sequence>
<name>A0ABT5MCX1_9BURK</name>
<evidence type="ECO:0000256" key="1">
    <source>
        <dbReference type="SAM" id="Phobius"/>
    </source>
</evidence>
<keyword evidence="3" id="KW-1185">Reference proteome</keyword>
<proteinExistence type="predicted"/>
<feature type="transmembrane region" description="Helical" evidence="1">
    <location>
        <begin position="183"/>
        <end position="201"/>
    </location>
</feature>
<feature type="transmembrane region" description="Helical" evidence="1">
    <location>
        <begin position="114"/>
        <end position="133"/>
    </location>
</feature>
<feature type="transmembrane region" description="Helical" evidence="1">
    <location>
        <begin position="45"/>
        <end position="65"/>
    </location>
</feature>
<evidence type="ECO:0000313" key="3">
    <source>
        <dbReference type="Proteomes" id="UP001528672"/>
    </source>
</evidence>
<feature type="transmembrane region" description="Helical" evidence="1">
    <location>
        <begin position="240"/>
        <end position="265"/>
    </location>
</feature>
<dbReference type="Proteomes" id="UP001528672">
    <property type="component" value="Unassembled WGS sequence"/>
</dbReference>
<accession>A0ABT5MCX1</accession>
<gene>
    <name evidence="2" type="ORF">PSQ39_07310</name>
</gene>
<evidence type="ECO:0000313" key="2">
    <source>
        <dbReference type="EMBL" id="MDD0814434.1"/>
    </source>
</evidence>
<reference evidence="2 3" key="1">
    <citation type="submission" date="2023-02" db="EMBL/GenBank/DDBJ databases">
        <title>Bacterial whole genome sequence for Curvibacter sp. HBC28.</title>
        <authorList>
            <person name="Le V."/>
            <person name="Ko S.-R."/>
            <person name="Ahn C.-Y."/>
            <person name="Oh H.-M."/>
        </authorList>
    </citation>
    <scope>NUCLEOTIDE SEQUENCE [LARGE SCALE GENOMIC DNA]</scope>
    <source>
        <strain evidence="2 3">HBC28</strain>
    </source>
</reference>
<keyword evidence="1" id="KW-1133">Transmembrane helix</keyword>
<feature type="transmembrane region" description="Helical" evidence="1">
    <location>
        <begin position="213"/>
        <end position="234"/>
    </location>
</feature>